<dbReference type="GO" id="GO:0005886">
    <property type="term" value="C:plasma membrane"/>
    <property type="evidence" value="ECO:0007669"/>
    <property type="project" value="UniProtKB-SubCell"/>
</dbReference>
<dbReference type="FunFam" id="2.60.120.10:FF:000090">
    <property type="entry name" value="Sodium/hydrogen exchanger 7"/>
    <property type="match status" value="1"/>
</dbReference>
<evidence type="ECO:0000256" key="1">
    <source>
        <dbReference type="ARBA" id="ARBA00004651"/>
    </source>
</evidence>
<dbReference type="GO" id="GO:0098719">
    <property type="term" value="P:sodium ion import across plasma membrane"/>
    <property type="evidence" value="ECO:0007669"/>
    <property type="project" value="TreeGrafter"/>
</dbReference>
<evidence type="ECO:0000256" key="3">
    <source>
        <dbReference type="ARBA" id="ARBA00022475"/>
    </source>
</evidence>
<dbReference type="PANTHER" id="PTHR10110:SF86">
    <property type="entry name" value="SODIUM_HYDROGEN EXCHANGER 7"/>
    <property type="match status" value="1"/>
</dbReference>
<dbReference type="EMBL" id="KX879608">
    <property type="protein sequence ID" value="ATE80664.1"/>
    <property type="molecule type" value="mRNA"/>
</dbReference>
<protein>
    <submittedName>
        <fullName evidence="9">Salt overly sensitive 1</fullName>
    </submittedName>
</protein>
<dbReference type="Gene3D" id="2.60.120.10">
    <property type="entry name" value="Jelly Rolls"/>
    <property type="match status" value="1"/>
</dbReference>
<dbReference type="InterPro" id="IPR000595">
    <property type="entry name" value="cNMP-bd_dom"/>
</dbReference>
<dbReference type="InterPro" id="IPR014710">
    <property type="entry name" value="RmlC-like_jellyroll"/>
</dbReference>
<dbReference type="PROSITE" id="PS50042">
    <property type="entry name" value="CNMP_BINDING_3"/>
    <property type="match status" value="1"/>
</dbReference>
<comment type="subcellular location">
    <subcellularLocation>
        <location evidence="1">Cell membrane</location>
        <topology evidence="1">Multi-pass membrane protein</topology>
    </subcellularLocation>
</comment>
<evidence type="ECO:0000256" key="2">
    <source>
        <dbReference type="ARBA" id="ARBA00022448"/>
    </source>
</evidence>
<dbReference type="GO" id="GO:0051453">
    <property type="term" value="P:regulation of intracellular pH"/>
    <property type="evidence" value="ECO:0007669"/>
    <property type="project" value="TreeGrafter"/>
</dbReference>
<feature type="region of interest" description="Disordered" evidence="7">
    <location>
        <begin position="624"/>
        <end position="671"/>
    </location>
</feature>
<feature type="compositionally biased region" description="Basic and acidic residues" evidence="7">
    <location>
        <begin position="635"/>
        <end position="644"/>
    </location>
</feature>
<accession>A0A291AR75</accession>
<gene>
    <name evidence="9" type="primary">SOS1</name>
</gene>
<feature type="domain" description="Cyclic nucleotide-binding" evidence="8">
    <location>
        <begin position="296"/>
        <end position="375"/>
    </location>
</feature>
<evidence type="ECO:0000259" key="8">
    <source>
        <dbReference type="PROSITE" id="PS50042"/>
    </source>
</evidence>
<evidence type="ECO:0000256" key="6">
    <source>
        <dbReference type="ARBA" id="ARBA00023065"/>
    </source>
</evidence>
<dbReference type="GO" id="GO:0009941">
    <property type="term" value="C:chloroplast envelope"/>
    <property type="evidence" value="ECO:0007669"/>
    <property type="project" value="TreeGrafter"/>
</dbReference>
<evidence type="ECO:0000256" key="5">
    <source>
        <dbReference type="ARBA" id="ARBA00022958"/>
    </source>
</evidence>
<reference evidence="9" key="1">
    <citation type="submission" date="2016-09" db="EMBL/GenBank/DDBJ databases">
        <title>Betula platyphylla Suk.</title>
        <authorList>
            <person name="Wang Y."/>
            <person name="Mijiti M."/>
        </authorList>
    </citation>
    <scope>NUCLEOTIDE SEQUENCE</scope>
</reference>
<dbReference type="PANTHER" id="PTHR10110">
    <property type="entry name" value="SODIUM/HYDROGEN EXCHANGER"/>
    <property type="match status" value="1"/>
</dbReference>
<keyword evidence="2" id="KW-0813">Transport</keyword>
<evidence type="ECO:0000256" key="4">
    <source>
        <dbReference type="ARBA" id="ARBA00022538"/>
    </source>
</evidence>
<dbReference type="SUPFAM" id="SSF51206">
    <property type="entry name" value="cAMP-binding domain-like"/>
    <property type="match status" value="1"/>
</dbReference>
<dbReference type="GO" id="GO:0015386">
    <property type="term" value="F:potassium:proton antiporter activity"/>
    <property type="evidence" value="ECO:0007669"/>
    <property type="project" value="TreeGrafter"/>
</dbReference>
<keyword evidence="4" id="KW-0633">Potassium transport</keyword>
<keyword evidence="6" id="KW-0406">Ion transport</keyword>
<evidence type="ECO:0000313" key="9">
    <source>
        <dbReference type="EMBL" id="ATE80664.1"/>
    </source>
</evidence>
<dbReference type="GO" id="GO:0015385">
    <property type="term" value="F:sodium:proton antiporter activity"/>
    <property type="evidence" value="ECO:0007669"/>
    <property type="project" value="InterPro"/>
</dbReference>
<organism evidence="9">
    <name type="scientific">Betula platyphylla</name>
    <name type="common">Asian white birch</name>
    <dbReference type="NCBI Taxonomy" id="78630"/>
    <lineage>
        <taxon>Eukaryota</taxon>
        <taxon>Viridiplantae</taxon>
        <taxon>Streptophyta</taxon>
        <taxon>Embryophyta</taxon>
        <taxon>Tracheophyta</taxon>
        <taxon>Spermatophyta</taxon>
        <taxon>Magnoliopsida</taxon>
        <taxon>eudicotyledons</taxon>
        <taxon>Gunneridae</taxon>
        <taxon>Pentapetalae</taxon>
        <taxon>rosids</taxon>
        <taxon>fabids</taxon>
        <taxon>Fagales</taxon>
        <taxon>Betulaceae</taxon>
        <taxon>Betula</taxon>
    </lineage>
</organism>
<name>A0A291AR75_BETPL</name>
<keyword evidence="3" id="KW-0472">Membrane</keyword>
<sequence length="671" mass="75330">MLNKALEAFGDLGDDEELGPADWSTVKGYIASLNNLEGECVPPYGAPEDDDNLDHMNLEDIRIRLLNGVQAAYWGMLDEGRITQIIANLLMQSVDEALDLVSHEPLCDWNGLKANVHFPSYYKLLQTSICPQKLVTYFIVERLESACYICAAFLRAHRIAQRQLHDFIGDSDVGSIVINESKAEGEEARKFLEDVRVTFPEVLRVVKTRQVTYSVLNHLIDYVQNLEKVGLLEEKEMLHLHDAVQTDLKKLLRNPPLVKIPKVIDLIHRHPLFGTVLSSVFAPHEGSTKETMKLHGMTLYKEGSKPNGIWLISSGVVKWMSKSIKNKHSLHPTFTHGSTLGLYEVLSGKPNICDMITDSMVLCFFVESEKIRSVLRSDPSIEVFLWQESAIVLAKLLLPQIFEKMAMHDLRALVAERSIMNLYITGETIEIPHHSIGFLLEGFLKTQGAEELIISPATLLPSHGSQTFQNLESSGTTGACFSHQGSCYLVEARARVIIFDIGAFEADLALQQRSSFLVAPSADQLHRPRSREHNLMSWPENFYKQRQTQNPEETDRKANSLSARAMQLSIYGGTVDIQQRTRSFPRSSLIKLSYPIVPSYPGRRLVSVKSEGAATVRRNLGVRKFTGNFTPTPKQSKDPRESHVVDGSSDESGAEDEHIVRIDSPSRLSFR</sequence>
<keyword evidence="3" id="KW-1003">Cell membrane</keyword>
<dbReference type="InterPro" id="IPR018422">
    <property type="entry name" value="Cation/H_exchanger_CPA1"/>
</dbReference>
<keyword evidence="5" id="KW-0630">Potassium</keyword>
<evidence type="ECO:0000256" key="7">
    <source>
        <dbReference type="SAM" id="MobiDB-lite"/>
    </source>
</evidence>
<dbReference type="Pfam" id="PF00027">
    <property type="entry name" value="cNMP_binding"/>
    <property type="match status" value="1"/>
</dbReference>
<dbReference type="InterPro" id="IPR018490">
    <property type="entry name" value="cNMP-bd_dom_sf"/>
</dbReference>
<proteinExistence type="evidence at transcript level"/>
<dbReference type="AlphaFoldDB" id="A0A291AR75"/>